<dbReference type="Pfam" id="PF01784">
    <property type="entry name" value="DUF34_NIF3"/>
    <property type="match status" value="1"/>
</dbReference>
<dbReference type="Gene3D" id="3.40.1390.30">
    <property type="entry name" value="NIF3 (NGG1p interacting factor 3)-like"/>
    <property type="match status" value="1"/>
</dbReference>
<evidence type="ECO:0000256" key="5">
    <source>
        <dbReference type="PIRSR" id="PIRSR602678-1"/>
    </source>
</evidence>
<organism evidence="6 7">
    <name type="scientific">Weissella viridescens</name>
    <name type="common">Lactobacillus viridescens</name>
    <dbReference type="NCBI Taxonomy" id="1629"/>
    <lineage>
        <taxon>Bacteria</taxon>
        <taxon>Bacillati</taxon>
        <taxon>Bacillota</taxon>
        <taxon>Bacilli</taxon>
        <taxon>Lactobacillales</taxon>
        <taxon>Lactobacillaceae</taxon>
        <taxon>Weissella</taxon>
    </lineage>
</organism>
<dbReference type="GO" id="GO:0005737">
    <property type="term" value="C:cytoplasm"/>
    <property type="evidence" value="ECO:0007669"/>
    <property type="project" value="TreeGrafter"/>
</dbReference>
<dbReference type="InterPro" id="IPR002678">
    <property type="entry name" value="DUF34/NIF3"/>
</dbReference>
<evidence type="ECO:0000256" key="2">
    <source>
        <dbReference type="ARBA" id="ARBA00011643"/>
    </source>
</evidence>
<feature type="binding site" evidence="5">
    <location>
        <position position="37"/>
    </location>
    <ligand>
        <name>a divalent metal cation</name>
        <dbReference type="ChEBI" id="CHEBI:60240"/>
        <label>1</label>
    </ligand>
</feature>
<evidence type="ECO:0000256" key="3">
    <source>
        <dbReference type="ARBA" id="ARBA00022112"/>
    </source>
</evidence>
<dbReference type="AlphaFoldDB" id="A0A380P441"/>
<dbReference type="STRING" id="1629.IV50_GL000310"/>
<name>A0A380P441_WEIVI</name>
<dbReference type="GO" id="GO:0046872">
    <property type="term" value="F:metal ion binding"/>
    <property type="evidence" value="ECO:0007669"/>
    <property type="project" value="UniProtKB-KW"/>
</dbReference>
<dbReference type="PANTHER" id="PTHR13799:SF14">
    <property type="entry name" value="GTP CYCLOHYDROLASE 1 TYPE 2 HOMOLOG"/>
    <property type="match status" value="1"/>
</dbReference>
<gene>
    <name evidence="6" type="ORF">NCTC13645_01516</name>
</gene>
<protein>
    <recommendedName>
        <fullName evidence="3">GTP cyclohydrolase 1 type 2 homolog</fullName>
    </recommendedName>
</protein>
<dbReference type="EMBL" id="UHIV01000004">
    <property type="protein sequence ID" value="SUP59262.1"/>
    <property type="molecule type" value="Genomic_DNA"/>
</dbReference>
<evidence type="ECO:0000256" key="4">
    <source>
        <dbReference type="ARBA" id="ARBA00022723"/>
    </source>
</evidence>
<sequence length="134" mass="14942">MMFHAPKNLDLSDPQNAMYAKLIEHHIVVYAAHTNLDATYPGMNDWLAEDLMITNNLRPLLPNADGKTGIGRIGELAEPITVTEYAQLVKETFQVAHVRVIANDMTQKIQRIAVLGGDGGDEYCKLKLRVQMPL</sequence>
<dbReference type="Proteomes" id="UP000254621">
    <property type="component" value="Unassembled WGS sequence"/>
</dbReference>
<dbReference type="SUPFAM" id="SSF102705">
    <property type="entry name" value="NIF3 (NGG1p interacting factor 3)-like"/>
    <property type="match status" value="1"/>
</dbReference>
<evidence type="ECO:0000256" key="1">
    <source>
        <dbReference type="ARBA" id="ARBA00006964"/>
    </source>
</evidence>
<dbReference type="PANTHER" id="PTHR13799">
    <property type="entry name" value="NGG1 INTERACTING FACTOR 3"/>
    <property type="match status" value="1"/>
</dbReference>
<comment type="similarity">
    <text evidence="1">Belongs to the GTP cyclohydrolase I type 2/NIF3 family.</text>
</comment>
<reference evidence="6 7" key="1">
    <citation type="submission" date="2018-06" db="EMBL/GenBank/DDBJ databases">
        <authorList>
            <consortium name="Pathogen Informatics"/>
            <person name="Doyle S."/>
        </authorList>
    </citation>
    <scope>NUCLEOTIDE SEQUENCE [LARGE SCALE GENOMIC DNA]</scope>
    <source>
        <strain evidence="6 7">NCTC13645</strain>
    </source>
</reference>
<accession>A0A380P441</accession>
<comment type="subunit">
    <text evidence="2">Homohexamer.</text>
</comment>
<evidence type="ECO:0000313" key="6">
    <source>
        <dbReference type="EMBL" id="SUP59262.1"/>
    </source>
</evidence>
<dbReference type="InterPro" id="IPR036069">
    <property type="entry name" value="DUF34/NIF3_sf"/>
</dbReference>
<keyword evidence="4 5" id="KW-0479">Metal-binding</keyword>
<proteinExistence type="inferred from homology"/>
<evidence type="ECO:0000313" key="7">
    <source>
        <dbReference type="Proteomes" id="UP000254621"/>
    </source>
</evidence>